<reference evidence="2" key="1">
    <citation type="submission" date="2023-04" db="EMBL/GenBank/DDBJ databases">
        <title>Bacteriophage Phass-1 Discovered in the Human Gut Virome - the Founding Member of the Proposed New Family Phassviridae.</title>
        <authorList>
            <person name="Tikunov A.Y."/>
            <person name="Morozova V.V."/>
            <person name="Chechushkov A.V."/>
            <person name="Tikunova N.V."/>
        </authorList>
    </citation>
    <scope>NUCLEOTIDE SEQUENCE</scope>
</reference>
<dbReference type="EMBL" id="OQ749652">
    <property type="protein sequence ID" value="WIC39649.1"/>
    <property type="molecule type" value="Genomic_DNA"/>
</dbReference>
<evidence type="ECO:0000313" key="2">
    <source>
        <dbReference type="EMBL" id="WIC39649.1"/>
    </source>
</evidence>
<organism evidence="2 3">
    <name type="scientific">Phage Phass-1</name>
    <dbReference type="NCBI Taxonomy" id="3043662"/>
    <lineage>
        <taxon>Viruses</taxon>
        <taxon>Duplodnaviria</taxon>
        <taxon>Heunggongvirae</taxon>
        <taxon>Uroviricota</taxon>
        <taxon>Caudoviricetes</taxon>
        <taxon>Caudoviricetes code 15 clade</taxon>
    </lineage>
</organism>
<protein>
    <submittedName>
        <fullName evidence="2">Uncharacterized protein</fullName>
    </submittedName>
</protein>
<sequence>MGKTFTRDQRKNNKYMQRDMKRKAKFDEYVKDEPRPKPKHKQKWRPHSETDVD</sequence>
<name>A0AAF0LZQ7_9CAUD</name>
<accession>A0AAF0LZQ7</accession>
<feature type="compositionally biased region" description="Basic and acidic residues" evidence="1">
    <location>
        <begin position="1"/>
        <end position="36"/>
    </location>
</feature>
<dbReference type="Proteomes" id="UP001237988">
    <property type="component" value="Segment"/>
</dbReference>
<feature type="region of interest" description="Disordered" evidence="1">
    <location>
        <begin position="1"/>
        <end position="53"/>
    </location>
</feature>
<evidence type="ECO:0000256" key="1">
    <source>
        <dbReference type="SAM" id="MobiDB-lite"/>
    </source>
</evidence>
<evidence type="ECO:0000313" key="3">
    <source>
        <dbReference type="Proteomes" id="UP001237988"/>
    </source>
</evidence>
<proteinExistence type="predicted"/>